<dbReference type="NCBIfam" id="TIGR02094">
    <property type="entry name" value="more_P_ylases"/>
    <property type="match status" value="1"/>
</dbReference>
<name>A0A2H0A3G6_9BACT</name>
<dbReference type="InterPro" id="IPR024517">
    <property type="entry name" value="Glycogen_phosphorylase_DUF3417"/>
</dbReference>
<evidence type="ECO:0000256" key="1">
    <source>
        <dbReference type="ARBA" id="ARBA00001275"/>
    </source>
</evidence>
<feature type="domain" description="DUF3417" evidence="5">
    <location>
        <begin position="13"/>
        <end position="121"/>
    </location>
</feature>
<dbReference type="Gene3D" id="3.40.50.2000">
    <property type="entry name" value="Glycogen Phosphorylase B"/>
    <property type="match status" value="3"/>
</dbReference>
<comment type="similarity">
    <text evidence="2">Belongs to the glycogen phosphorylase family.</text>
</comment>
<evidence type="ECO:0000259" key="5">
    <source>
        <dbReference type="Pfam" id="PF11897"/>
    </source>
</evidence>
<dbReference type="InterPro" id="IPR052182">
    <property type="entry name" value="Glycogen/Maltodextrin_Phosph"/>
</dbReference>
<dbReference type="Pfam" id="PF00343">
    <property type="entry name" value="Phosphorylase"/>
    <property type="match status" value="1"/>
</dbReference>
<reference evidence="6 7" key="1">
    <citation type="submission" date="2017-09" db="EMBL/GenBank/DDBJ databases">
        <title>Depth-based differentiation of microbial function through sediment-hosted aquifers and enrichment of novel symbionts in the deep terrestrial subsurface.</title>
        <authorList>
            <person name="Probst A.J."/>
            <person name="Ladd B."/>
            <person name="Jarett J.K."/>
            <person name="Geller-Mcgrath D.E."/>
            <person name="Sieber C.M."/>
            <person name="Emerson J.B."/>
            <person name="Anantharaman K."/>
            <person name="Thomas B.C."/>
            <person name="Malmstrom R."/>
            <person name="Stieglmeier M."/>
            <person name="Klingl A."/>
            <person name="Woyke T."/>
            <person name="Ryan C.M."/>
            <person name="Banfield J.F."/>
        </authorList>
    </citation>
    <scope>NUCLEOTIDE SEQUENCE [LARGE SCALE GENOMIC DNA]</scope>
    <source>
        <strain evidence="6">CG23_combo_of_CG06-09_8_20_14_all_40_23</strain>
    </source>
</reference>
<evidence type="ECO:0000256" key="2">
    <source>
        <dbReference type="ARBA" id="ARBA00006047"/>
    </source>
</evidence>
<gene>
    <name evidence="6" type="ORF">COX18_08170</name>
</gene>
<dbReference type="PANTHER" id="PTHR42655">
    <property type="entry name" value="GLYCOGEN PHOSPHORYLASE"/>
    <property type="match status" value="1"/>
</dbReference>
<dbReference type="GO" id="GO:0030170">
    <property type="term" value="F:pyridoxal phosphate binding"/>
    <property type="evidence" value="ECO:0007669"/>
    <property type="project" value="InterPro"/>
</dbReference>
<dbReference type="GO" id="GO:0008184">
    <property type="term" value="F:glycogen phosphorylase activity"/>
    <property type="evidence" value="ECO:0007669"/>
    <property type="project" value="InterPro"/>
</dbReference>
<dbReference type="InterPro" id="IPR000811">
    <property type="entry name" value="Glyco_trans_35"/>
</dbReference>
<proteinExistence type="inferred from homology"/>
<evidence type="ECO:0000313" key="7">
    <source>
        <dbReference type="Proteomes" id="UP000231067"/>
    </source>
</evidence>
<organism evidence="6 7">
    <name type="scientific">Candidatus Desantisbacteria bacterium CG23_combo_of_CG06-09_8_20_14_all_40_23</name>
    <dbReference type="NCBI Taxonomy" id="1974550"/>
    <lineage>
        <taxon>Bacteria</taxon>
        <taxon>Candidatus Desantisiibacteriota</taxon>
    </lineage>
</organism>
<dbReference type="EMBL" id="PCSH01000145">
    <property type="protein sequence ID" value="PIP39997.1"/>
    <property type="molecule type" value="Genomic_DNA"/>
</dbReference>
<dbReference type="Pfam" id="PF11897">
    <property type="entry name" value="DUF3417"/>
    <property type="match status" value="1"/>
</dbReference>
<evidence type="ECO:0000256" key="3">
    <source>
        <dbReference type="ARBA" id="ARBA00022533"/>
    </source>
</evidence>
<evidence type="ECO:0000256" key="4">
    <source>
        <dbReference type="PIRSR" id="PIRSR000460-1"/>
    </source>
</evidence>
<feature type="modified residue" description="N6-(pyridoxal phosphate)lysine" evidence="4">
    <location>
        <position position="606"/>
    </location>
</feature>
<dbReference type="InterPro" id="IPR011834">
    <property type="entry name" value="Agluc_phsphrylas"/>
</dbReference>
<dbReference type="AlphaFoldDB" id="A0A2H0A3G6"/>
<comment type="catalytic activity">
    <reaction evidence="1">
        <text>[(1-&gt;4)-alpha-D-glucosyl](n) + phosphate = [(1-&gt;4)-alpha-D-glucosyl](n-1) + alpha-D-glucose 1-phosphate</text>
        <dbReference type="Rhea" id="RHEA:41732"/>
        <dbReference type="Rhea" id="RHEA-COMP:9584"/>
        <dbReference type="Rhea" id="RHEA-COMP:9586"/>
        <dbReference type="ChEBI" id="CHEBI:15444"/>
        <dbReference type="ChEBI" id="CHEBI:43474"/>
        <dbReference type="ChEBI" id="CHEBI:58601"/>
        <dbReference type="EC" id="2.4.1.1"/>
    </reaction>
</comment>
<dbReference type="SUPFAM" id="SSF53756">
    <property type="entry name" value="UDP-Glycosyltransferase/glycogen phosphorylase"/>
    <property type="match status" value="1"/>
</dbReference>
<accession>A0A2H0A3G6</accession>
<evidence type="ECO:0000313" key="6">
    <source>
        <dbReference type="EMBL" id="PIP39997.1"/>
    </source>
</evidence>
<comment type="caution">
    <text evidence="6">The sequence shown here is derived from an EMBL/GenBank/DDBJ whole genome shotgun (WGS) entry which is preliminary data.</text>
</comment>
<sequence length="856" mass="98252">MPKTMELFVQPIVPQRIIRLSEIAYNFWFSWNPDALMLFSSIDSKLWEKIGHNPVKFLKEVSQHKLEKASNDRTYLMEYNKVMAAFDHYLSETTTWYDHRFEGRDEIIAYFSAEYGIHESLGIYSGGLGILSGDHCKAASDLGLPFVAIGFLYRHGYFSQKIDAHGNQIVEYIDNVFEEMPILRVNNKDNEPLTITVNIADRKVFVNIWEARIGRIPLYLLDTDTLLNDEKDRLITYQLYGGNLDMRICQEIVLGMGGVQALRALDIKPTVWHMNEGHSVFMGLERIRNQVKNNGLNFHEALEVVRAKTVFTTHTPVPAGHDAFPLEMMDHYFHQYYTDVGLSRDEFMGLGVENENGKKVFNLTCLAFKIAYCTNAVSLLHGQITSKLWEQLWPGIPAEENPIICITNGIHTFTWITPPMADFFDQYLGQEWRSNLSKPEFWQKIYDTPDDIYWGVRQDIKRKMIEVIRANLKNQRIRNMSSTTEIIEAEHVLSPEALTIGFARRFATYKRANLIFKDLERLKRIVNNPNRPVQIVFAGKSHPADHPGQDIIRQIYNISQMPEFRHRIVLLEDYNINIARCLVSGVDVWLNTPRRPYEASGTSGQKVAVNGGINLSILDGWWAEGYKEKNGWAIGDERDYNDHARQDTDDSNSLYSLLEEEIIPLYYQKGERGYSPGWVKMSKESIKTIVPIFNTDRMVREYMRKCYIKASDSGKRRLPDNHFIAKELAAWKKNIICNWGAVGLSMPDSHDSQMVFGNSSLIEVVANLGGLGPGDVAVELYVKDNEGIVLPSLTMTVVHEGRVAEGRMKTAQATGEYCYQAKFHPHDSGRYAISIRIIPYHPELLHKHEMGLCKWL</sequence>
<dbReference type="PANTHER" id="PTHR42655:SF1">
    <property type="entry name" value="GLYCOGEN PHOSPHORYLASE"/>
    <property type="match status" value="1"/>
</dbReference>
<dbReference type="Proteomes" id="UP000231067">
    <property type="component" value="Unassembled WGS sequence"/>
</dbReference>
<keyword evidence="3" id="KW-0021">Allosteric enzyme</keyword>
<dbReference type="PIRSF" id="PIRSF000460">
    <property type="entry name" value="Pprylas_GlgP"/>
    <property type="match status" value="1"/>
</dbReference>
<keyword evidence="4" id="KW-0663">Pyridoxal phosphate</keyword>
<dbReference type="GO" id="GO:0005975">
    <property type="term" value="P:carbohydrate metabolic process"/>
    <property type="evidence" value="ECO:0007669"/>
    <property type="project" value="InterPro"/>
</dbReference>
<protein>
    <submittedName>
        <fullName evidence="6">Alpha-glucan phosphorylase</fullName>
    </submittedName>
</protein>